<evidence type="ECO:0000259" key="5">
    <source>
        <dbReference type="Pfam" id="PF18313"/>
    </source>
</evidence>
<sequence length="516" mass="56711">MPVPVLIGIADIKNRSEEVIEPLELMLSAIHAALLDTSLPVSEISDLQSSIDSISVVNTWTWRYSDLPTLISQRLGLEASVGGEKEKGREVYRELSHHGGDSPVRMVDEAARRIARGECRLGVVVGGEALGSLSQLKGKKPQGWTEEDKSARGVSVSDLEGVGDSKRHKIGLPIHIYPLYENAFRAHRNQSLYDNHAESAELYARFAKVAEKNPVAWNFGTPAKTKEEIGAVGKANRMICYPYPLLMNAFNNVNLAAACVLTSVEFARELGIDESRWIYPLGGAGTSDSERFWERPNFYESPSISRSLDAGLEAAGLRKDDVDMFDFYSCFPIVPKLACQHLGIPITKYEKPITLLGGLTSFGGAGNNYSMHALTAMVRELRKGKIRNGLVLANGGVATYQHVICLSNRPRSSPYPTENPLPGLLEDGSVPEIDEIAEGEAVIETYTVEFGRDGKPKRGFVVGRLKENGHRFVANEADEVSLKQLASDLREPIGRSGWVSNRDGRNVFRFDLEGKL</sequence>
<dbReference type="Gene3D" id="2.40.50.840">
    <property type="match status" value="1"/>
</dbReference>
<dbReference type="HOGENOM" id="CLU_026848_0_0_1"/>
<dbReference type="EMBL" id="KE145355">
    <property type="protein sequence ID" value="EPE34931.1"/>
    <property type="molecule type" value="Genomic_DNA"/>
</dbReference>
<dbReference type="PANTHER" id="PTHR18919">
    <property type="entry name" value="ACETYL-COA C-ACYLTRANSFERASE"/>
    <property type="match status" value="1"/>
</dbReference>
<dbReference type="AlphaFoldDB" id="S3DSJ1"/>
<evidence type="ECO:0000256" key="3">
    <source>
        <dbReference type="ARBA" id="ARBA00023315"/>
    </source>
</evidence>
<keyword evidence="3" id="KW-0012">Acyltransferase</keyword>
<gene>
    <name evidence="6" type="ORF">GLAREA_10626</name>
</gene>
<keyword evidence="2" id="KW-0808">Transferase</keyword>
<feature type="domain" description="Thiolase-like protein type 1 additional C-terminal" evidence="5">
    <location>
        <begin position="420"/>
        <end position="501"/>
    </location>
</feature>
<dbReference type="Proteomes" id="UP000016922">
    <property type="component" value="Unassembled WGS sequence"/>
</dbReference>
<proteinExistence type="inferred from homology"/>
<evidence type="ECO:0000256" key="1">
    <source>
        <dbReference type="ARBA" id="ARBA00010982"/>
    </source>
</evidence>
<evidence type="ECO:0000256" key="4">
    <source>
        <dbReference type="SAM" id="MobiDB-lite"/>
    </source>
</evidence>
<reference evidence="6 7" key="1">
    <citation type="journal article" date="2013" name="BMC Genomics">
        <title>Genomics-driven discovery of the pneumocandin biosynthetic gene cluster in the fungus Glarea lozoyensis.</title>
        <authorList>
            <person name="Chen L."/>
            <person name="Yue Q."/>
            <person name="Zhang X."/>
            <person name="Xiang M."/>
            <person name="Wang C."/>
            <person name="Li S."/>
            <person name="Che Y."/>
            <person name="Ortiz-Lopez F.J."/>
            <person name="Bills G.F."/>
            <person name="Liu X."/>
            <person name="An Z."/>
        </authorList>
    </citation>
    <scope>NUCLEOTIDE SEQUENCE [LARGE SCALE GENOMIC DNA]</scope>
    <source>
        <strain evidence="7">ATCC 20868 / MF5171</strain>
    </source>
</reference>
<accession>S3DSJ1</accession>
<keyword evidence="7" id="KW-1185">Reference proteome</keyword>
<dbReference type="STRING" id="1116229.S3DSJ1"/>
<organism evidence="6 7">
    <name type="scientific">Glarea lozoyensis (strain ATCC 20868 / MF5171)</name>
    <dbReference type="NCBI Taxonomy" id="1116229"/>
    <lineage>
        <taxon>Eukaryota</taxon>
        <taxon>Fungi</taxon>
        <taxon>Dikarya</taxon>
        <taxon>Ascomycota</taxon>
        <taxon>Pezizomycotina</taxon>
        <taxon>Leotiomycetes</taxon>
        <taxon>Helotiales</taxon>
        <taxon>Helotiaceae</taxon>
        <taxon>Glarea</taxon>
    </lineage>
</organism>
<dbReference type="RefSeq" id="XP_008077918.1">
    <property type="nucleotide sequence ID" value="XM_008079727.1"/>
</dbReference>
<evidence type="ECO:0000256" key="2">
    <source>
        <dbReference type="ARBA" id="ARBA00022679"/>
    </source>
</evidence>
<dbReference type="InterPro" id="IPR016039">
    <property type="entry name" value="Thiolase-like"/>
</dbReference>
<name>S3DSJ1_GLAL2</name>
<dbReference type="SUPFAM" id="SSF53901">
    <property type="entry name" value="Thiolase-like"/>
    <property type="match status" value="1"/>
</dbReference>
<dbReference type="GeneID" id="19469672"/>
<feature type="region of interest" description="Disordered" evidence="4">
    <location>
        <begin position="138"/>
        <end position="157"/>
    </location>
</feature>
<dbReference type="Gene3D" id="3.40.47.10">
    <property type="match status" value="1"/>
</dbReference>
<dbReference type="Pfam" id="PF18313">
    <property type="entry name" value="TLP1_add_C"/>
    <property type="match status" value="1"/>
</dbReference>
<dbReference type="CDD" id="cd00829">
    <property type="entry name" value="SCP-x_thiolase"/>
    <property type="match status" value="1"/>
</dbReference>
<dbReference type="PANTHER" id="PTHR18919:SF139">
    <property type="entry name" value="THIOLASE-LIKE PROTEIN TYPE 1 ADDITIONAL C-TERMINAL DOMAIN-CONTAINING PROTEIN"/>
    <property type="match status" value="1"/>
</dbReference>
<protein>
    <submittedName>
        <fullName evidence="6">Thiolase-like protein</fullName>
    </submittedName>
</protein>
<dbReference type="eggNOG" id="ENOG502QTZI">
    <property type="taxonomic scope" value="Eukaryota"/>
</dbReference>
<dbReference type="KEGG" id="glz:GLAREA_10626"/>
<comment type="similarity">
    <text evidence="1">Belongs to the thiolase-like superfamily. Thiolase family.</text>
</comment>
<dbReference type="OrthoDB" id="435240at2759"/>
<dbReference type="GO" id="GO:0016746">
    <property type="term" value="F:acyltransferase activity"/>
    <property type="evidence" value="ECO:0007669"/>
    <property type="project" value="UniProtKB-KW"/>
</dbReference>
<dbReference type="OMA" id="YGPVGGE"/>
<dbReference type="InterPro" id="IPR040771">
    <property type="entry name" value="TLP1_add_C"/>
</dbReference>
<evidence type="ECO:0000313" key="6">
    <source>
        <dbReference type="EMBL" id="EPE34931.1"/>
    </source>
</evidence>
<evidence type="ECO:0000313" key="7">
    <source>
        <dbReference type="Proteomes" id="UP000016922"/>
    </source>
</evidence>